<evidence type="ECO:0000313" key="1">
    <source>
        <dbReference type="EMBL" id="ARU56569.1"/>
    </source>
</evidence>
<dbReference type="KEGG" id="ome:OLMES_2511"/>
<reference evidence="1 2" key="1">
    <citation type="submission" date="2017-05" db="EMBL/GenBank/DDBJ databases">
        <title>Genomic insights into alkan degradation activity of Oleiphilus messinensis.</title>
        <authorList>
            <person name="Kozyavkin S.A."/>
            <person name="Slesarev A.I."/>
            <person name="Golyshin P.N."/>
            <person name="Korzhenkov A."/>
            <person name="Golyshina O.N."/>
            <person name="Toshchakov S.V."/>
        </authorList>
    </citation>
    <scope>NUCLEOTIDE SEQUENCE [LARGE SCALE GENOMIC DNA]</scope>
    <source>
        <strain evidence="1 2">ME102</strain>
    </source>
</reference>
<gene>
    <name evidence="1" type="ORF">OLMES_2511</name>
</gene>
<dbReference type="AlphaFoldDB" id="A0A1Y0I8P5"/>
<dbReference type="EMBL" id="CP021425">
    <property type="protein sequence ID" value="ARU56569.1"/>
    <property type="molecule type" value="Genomic_DNA"/>
</dbReference>
<name>A0A1Y0I8P5_9GAMM</name>
<protein>
    <submittedName>
        <fullName evidence="1">Uncharacterized protein</fullName>
    </submittedName>
</protein>
<dbReference type="Proteomes" id="UP000196027">
    <property type="component" value="Chromosome"/>
</dbReference>
<sequence length="156" mass="17998">MGSAFWILPSPKERRLMALRNRALVDGFSVRFTDIETKRQDQDGDWYEINLICYASNPARHKPVSNKNFECFILDKSSGETGDEKLWVVEKNFNIEAKKQEQLIIDVQNCPALIKGLGFTGSSVRFYWLEDTQDLAKLAELEQFALSIWKNNFSTL</sequence>
<organism evidence="1 2">
    <name type="scientific">Oleiphilus messinensis</name>
    <dbReference type="NCBI Taxonomy" id="141451"/>
    <lineage>
        <taxon>Bacteria</taxon>
        <taxon>Pseudomonadati</taxon>
        <taxon>Pseudomonadota</taxon>
        <taxon>Gammaproteobacteria</taxon>
        <taxon>Oceanospirillales</taxon>
        <taxon>Oleiphilaceae</taxon>
        <taxon>Oleiphilus</taxon>
    </lineage>
</organism>
<proteinExistence type="predicted"/>
<evidence type="ECO:0000313" key="2">
    <source>
        <dbReference type="Proteomes" id="UP000196027"/>
    </source>
</evidence>
<accession>A0A1Y0I8P5</accession>
<keyword evidence="2" id="KW-1185">Reference proteome</keyword>